<keyword evidence="2 5" id="KW-0597">Phosphoprotein</keyword>
<dbReference type="GO" id="GO:0000166">
    <property type="term" value="F:nucleotide binding"/>
    <property type="evidence" value="ECO:0007669"/>
    <property type="project" value="UniProtKB-KW"/>
</dbReference>
<dbReference type="STRING" id="5466.A0A4R8REM6"/>
<keyword evidence="7" id="KW-1185">Reference proteome</keyword>
<comment type="caution">
    <text evidence="6">The sequence shown here is derived from an EMBL/GenBank/DDBJ whole genome shotgun (WGS) entry which is preliminary data.</text>
</comment>
<evidence type="ECO:0000313" key="7">
    <source>
        <dbReference type="Proteomes" id="UP000295703"/>
    </source>
</evidence>
<reference evidence="6 7" key="1">
    <citation type="submission" date="2018-12" db="EMBL/GenBank/DDBJ databases">
        <title>Genome sequence and assembly of Colletotrichum trifolii.</title>
        <authorList>
            <person name="Gan P."/>
            <person name="Shirasu K."/>
        </authorList>
    </citation>
    <scope>NUCLEOTIDE SEQUENCE [LARGE SCALE GENOMIC DNA]</scope>
    <source>
        <strain evidence="6 7">543-2</strain>
    </source>
</reference>
<dbReference type="GO" id="GO:1990133">
    <property type="term" value="C:molybdopterin adenylyltransferase complex"/>
    <property type="evidence" value="ECO:0007669"/>
    <property type="project" value="TreeGrafter"/>
</dbReference>
<proteinExistence type="inferred from homology"/>
<comment type="subunit">
    <text evidence="5">Heterotetramer; composed of 2 small (MOCS2A) and 2 large (MOCS2B) subunits.</text>
</comment>
<dbReference type="GO" id="GO:0030366">
    <property type="term" value="F:molybdopterin synthase activity"/>
    <property type="evidence" value="ECO:0007669"/>
    <property type="project" value="UniProtKB-UniRule"/>
</dbReference>
<comment type="function">
    <text evidence="5">Acts as a sulfur carrier required for molybdopterin biosynthesis. Component of the molybdopterin synthase complex that catalyzes the conversion of precursor Z into molybdopterin by mediating the incorporation of 2 sulfur atoms into precursor Z to generate a dithiolene group. In the complex, serves as sulfur donor by being thiocarboxylated (-COSH) at its C-terminus by UBA4. After interaction with MOCS2B, the sulfur is then transferred to precursor Z to form molybdopterin.</text>
</comment>
<dbReference type="GO" id="GO:0006777">
    <property type="term" value="P:Mo-molybdopterin cofactor biosynthetic process"/>
    <property type="evidence" value="ECO:0007669"/>
    <property type="project" value="UniProtKB-UniRule"/>
</dbReference>
<accession>A0A4R8REM6</accession>
<keyword evidence="3 5" id="KW-0547">Nucleotide-binding</keyword>
<comment type="similarity">
    <text evidence="5">Belongs to the MoaD family. MOCS2A subfamily.</text>
</comment>
<feature type="modified residue" description="Glycyl adenylate; alternate" evidence="5">
    <location>
        <position position="97"/>
    </location>
</feature>
<evidence type="ECO:0000256" key="4">
    <source>
        <dbReference type="ARBA" id="ARBA00023150"/>
    </source>
</evidence>
<keyword evidence="4 5" id="KW-0501">Molybdenum cofactor biosynthesis</keyword>
<keyword evidence="1 5" id="KW-0963">Cytoplasm</keyword>
<dbReference type="Gene3D" id="3.10.20.30">
    <property type="match status" value="1"/>
</dbReference>
<sequence length="97" mass="10449">MMNATVKTPKDHFRVQFFAGARSYTSVDLDSFQAPLPLGKLFGLLEERYPGIKENILSSCLVTVNLDYVPIPGPGDDQGPEIKAGDEVAIIPPVSSG</sequence>
<dbReference type="EMBL" id="RYZW01000046">
    <property type="protein sequence ID" value="TDZ58355.1"/>
    <property type="molecule type" value="Genomic_DNA"/>
</dbReference>
<dbReference type="GO" id="GO:1990140">
    <property type="term" value="C:molybdopterin synthase complex"/>
    <property type="evidence" value="ECO:0007669"/>
    <property type="project" value="UniProtKB-UniRule"/>
</dbReference>
<dbReference type="Proteomes" id="UP000295703">
    <property type="component" value="Unassembled WGS sequence"/>
</dbReference>
<dbReference type="PANTHER" id="PTHR33359">
    <property type="entry name" value="MOLYBDOPTERIN SYNTHASE SULFUR CARRIER SUBUNIT"/>
    <property type="match status" value="1"/>
</dbReference>
<dbReference type="InterPro" id="IPR003749">
    <property type="entry name" value="ThiS/MoaD-like"/>
</dbReference>
<gene>
    <name evidence="5 6" type="primary">cnxG</name>
    <name evidence="6" type="ORF">CTRI78_v005499</name>
</gene>
<feature type="modified residue" description="1-thioglycine; alternate" evidence="5">
    <location>
        <position position="97"/>
    </location>
</feature>
<comment type="subcellular location">
    <subcellularLocation>
        <location evidence="5">Cytoplasm</location>
    </subcellularLocation>
</comment>
<dbReference type="AlphaFoldDB" id="A0A4R8REM6"/>
<evidence type="ECO:0000256" key="3">
    <source>
        <dbReference type="ARBA" id="ARBA00022741"/>
    </source>
</evidence>
<dbReference type="InterPro" id="IPR044672">
    <property type="entry name" value="MOCS2A"/>
</dbReference>
<dbReference type="PANTHER" id="PTHR33359:SF1">
    <property type="entry name" value="MOLYBDOPTERIN SYNTHASE SULFUR CARRIER SUBUNIT"/>
    <property type="match status" value="1"/>
</dbReference>
<dbReference type="InterPro" id="IPR012675">
    <property type="entry name" value="Beta-grasp_dom_sf"/>
</dbReference>
<dbReference type="UniPathway" id="UPA00344"/>
<evidence type="ECO:0000256" key="2">
    <source>
        <dbReference type="ARBA" id="ARBA00022553"/>
    </source>
</evidence>
<dbReference type="InterPro" id="IPR016155">
    <property type="entry name" value="Mopterin_synth/thiamin_S_b"/>
</dbReference>
<dbReference type="SUPFAM" id="SSF54285">
    <property type="entry name" value="MoaD/ThiS"/>
    <property type="match status" value="1"/>
</dbReference>
<organism evidence="6 7">
    <name type="scientific">Colletotrichum trifolii</name>
    <dbReference type="NCBI Taxonomy" id="5466"/>
    <lineage>
        <taxon>Eukaryota</taxon>
        <taxon>Fungi</taxon>
        <taxon>Dikarya</taxon>
        <taxon>Ascomycota</taxon>
        <taxon>Pezizomycotina</taxon>
        <taxon>Sordariomycetes</taxon>
        <taxon>Hypocreomycetidae</taxon>
        <taxon>Glomerellales</taxon>
        <taxon>Glomerellaceae</taxon>
        <taxon>Colletotrichum</taxon>
        <taxon>Colletotrichum orbiculare species complex</taxon>
    </lineage>
</organism>
<evidence type="ECO:0000313" key="6">
    <source>
        <dbReference type="EMBL" id="TDZ58355.1"/>
    </source>
</evidence>
<dbReference type="CDD" id="cd00754">
    <property type="entry name" value="Ubl_MoaD"/>
    <property type="match status" value="1"/>
</dbReference>
<dbReference type="HAMAP" id="MF_03051">
    <property type="entry name" value="MOCS2A"/>
    <property type="match status" value="1"/>
</dbReference>
<evidence type="ECO:0000256" key="5">
    <source>
        <dbReference type="HAMAP-Rule" id="MF_03051"/>
    </source>
</evidence>
<comment type="PTM">
    <text evidence="5">C-terminal thiocarboxylation occurs in 2 steps, it is first acyl-adenylated (-COAMP) via the hesA/moeB/thiF part of UBA4, then thiocarboxylated (-COSH) via the rhodanese domain of UBA4.</text>
</comment>
<dbReference type="InterPro" id="IPR028887">
    <property type="entry name" value="MOCS2A_euk"/>
</dbReference>
<dbReference type="Pfam" id="PF02597">
    <property type="entry name" value="ThiS"/>
    <property type="match status" value="1"/>
</dbReference>
<name>A0A4R8REM6_COLTR</name>
<comment type="pathway">
    <text evidence="5">Cofactor biosynthesis; molybdopterin biosynthesis.</text>
</comment>
<protein>
    <recommendedName>
        <fullName evidence="5">Molybdopterin synthase sulfur carrier subunit</fullName>
    </recommendedName>
    <alternativeName>
        <fullName evidence="5">Common component for nitrate reductase and xanthine dehydrogenase protein G</fullName>
    </alternativeName>
    <alternativeName>
        <fullName evidence="5">Molybdenum cofactor synthesis protein 2 small subunit</fullName>
    </alternativeName>
    <alternativeName>
        <fullName evidence="5">Molybdenum cofactor synthesis protein 2A</fullName>
    </alternativeName>
    <alternativeName>
        <fullName evidence="5">Sulfur carrier protein MOCS2A</fullName>
        <shortName evidence="5">MOCS2A</shortName>
    </alternativeName>
</protein>
<evidence type="ECO:0000256" key="1">
    <source>
        <dbReference type="ARBA" id="ARBA00022490"/>
    </source>
</evidence>